<organism evidence="2 3">
    <name type="scientific">Pseudomonas syringae pv. castaneae</name>
    <dbReference type="NCBI Taxonomy" id="264450"/>
    <lineage>
        <taxon>Bacteria</taxon>
        <taxon>Pseudomonadati</taxon>
        <taxon>Pseudomonadota</taxon>
        <taxon>Gammaproteobacteria</taxon>
        <taxon>Pseudomonadales</taxon>
        <taxon>Pseudomonadaceae</taxon>
        <taxon>Pseudomonas</taxon>
        <taxon>Pseudomonas syringae</taxon>
    </lineage>
</organism>
<sequence length="79" mass="8857">MYVLFQGSEYDWMEPSSLEPLPDNVPFTPIQSDSDNRAGLRGLLVTVVVIVQFFIGLALSRKEAIATVFLLGMTLLFFM</sequence>
<feature type="transmembrane region" description="Helical" evidence="1">
    <location>
        <begin position="38"/>
        <end position="57"/>
    </location>
</feature>
<dbReference type="EMBL" id="LJQD01000512">
    <property type="protein sequence ID" value="KPW90231.1"/>
    <property type="molecule type" value="Genomic_DNA"/>
</dbReference>
<gene>
    <name evidence="2" type="ORF">ALO79_02389</name>
</gene>
<proteinExistence type="predicted"/>
<name>A0A0P9RZF5_PSESX</name>
<dbReference type="Proteomes" id="UP000050381">
    <property type="component" value="Unassembled WGS sequence"/>
</dbReference>
<accession>A0A0P9RZF5</accession>
<protein>
    <submittedName>
        <fullName evidence="2">Uncharacterized protein</fullName>
    </submittedName>
</protein>
<keyword evidence="1" id="KW-0472">Membrane</keyword>
<reference evidence="2 3" key="1">
    <citation type="submission" date="2015-09" db="EMBL/GenBank/DDBJ databases">
        <title>Genome announcement of multiple Pseudomonas syringae strains.</title>
        <authorList>
            <person name="Thakur S."/>
            <person name="Wang P.W."/>
            <person name="Gong Y."/>
            <person name="Weir B.S."/>
            <person name="Guttman D.S."/>
        </authorList>
    </citation>
    <scope>NUCLEOTIDE SEQUENCE [LARGE SCALE GENOMIC DNA]</scope>
    <source>
        <strain evidence="2 3">ICMP9419</strain>
    </source>
</reference>
<keyword evidence="1" id="KW-1133">Transmembrane helix</keyword>
<dbReference type="AlphaFoldDB" id="A0A0P9RZF5"/>
<evidence type="ECO:0000313" key="2">
    <source>
        <dbReference type="EMBL" id="KPW90231.1"/>
    </source>
</evidence>
<comment type="caution">
    <text evidence="2">The sequence shown here is derived from an EMBL/GenBank/DDBJ whole genome shotgun (WGS) entry which is preliminary data.</text>
</comment>
<evidence type="ECO:0000256" key="1">
    <source>
        <dbReference type="SAM" id="Phobius"/>
    </source>
</evidence>
<dbReference type="PATRIC" id="fig|264450.4.peg.2890"/>
<evidence type="ECO:0000313" key="3">
    <source>
        <dbReference type="Proteomes" id="UP000050381"/>
    </source>
</evidence>
<keyword evidence="1" id="KW-0812">Transmembrane</keyword>